<organism evidence="2 3">
    <name type="scientific">Streptosporangium brasiliense</name>
    <dbReference type="NCBI Taxonomy" id="47480"/>
    <lineage>
        <taxon>Bacteria</taxon>
        <taxon>Bacillati</taxon>
        <taxon>Actinomycetota</taxon>
        <taxon>Actinomycetes</taxon>
        <taxon>Streptosporangiales</taxon>
        <taxon>Streptosporangiaceae</taxon>
        <taxon>Streptosporangium</taxon>
    </lineage>
</organism>
<feature type="transmembrane region" description="Helical" evidence="1">
    <location>
        <begin position="177"/>
        <end position="198"/>
    </location>
</feature>
<comment type="caution">
    <text evidence="2">The sequence shown here is derived from an EMBL/GenBank/DDBJ whole genome shotgun (WGS) entry which is preliminary data.</text>
</comment>
<evidence type="ECO:0000313" key="2">
    <source>
        <dbReference type="EMBL" id="MDP9869594.1"/>
    </source>
</evidence>
<keyword evidence="1" id="KW-0812">Transmembrane</keyword>
<dbReference type="RefSeq" id="WP_306873693.1">
    <property type="nucleotide sequence ID" value="NZ_JAUSRB010000002.1"/>
</dbReference>
<feature type="transmembrane region" description="Helical" evidence="1">
    <location>
        <begin position="218"/>
        <end position="237"/>
    </location>
</feature>
<protein>
    <recommendedName>
        <fullName evidence="4">Cation transporter</fullName>
    </recommendedName>
</protein>
<name>A0ABT9RJY6_9ACTN</name>
<keyword evidence="3" id="KW-1185">Reference proteome</keyword>
<feature type="transmembrane region" description="Helical" evidence="1">
    <location>
        <begin position="244"/>
        <end position="266"/>
    </location>
</feature>
<dbReference type="Proteomes" id="UP001230426">
    <property type="component" value="Unassembled WGS sequence"/>
</dbReference>
<evidence type="ECO:0008006" key="4">
    <source>
        <dbReference type="Google" id="ProtNLM"/>
    </source>
</evidence>
<reference evidence="2 3" key="1">
    <citation type="submission" date="2023-07" db="EMBL/GenBank/DDBJ databases">
        <title>Sequencing the genomes of 1000 actinobacteria strains.</title>
        <authorList>
            <person name="Klenk H.-P."/>
        </authorList>
    </citation>
    <scope>NUCLEOTIDE SEQUENCE [LARGE SCALE GENOMIC DNA]</scope>
    <source>
        <strain evidence="2 3">DSM 44109</strain>
    </source>
</reference>
<keyword evidence="1" id="KW-1133">Transmembrane helix</keyword>
<keyword evidence="1" id="KW-0472">Membrane</keyword>
<feature type="transmembrane region" description="Helical" evidence="1">
    <location>
        <begin position="286"/>
        <end position="307"/>
    </location>
</feature>
<evidence type="ECO:0000256" key="1">
    <source>
        <dbReference type="SAM" id="Phobius"/>
    </source>
</evidence>
<accession>A0ABT9RJY6</accession>
<dbReference type="EMBL" id="JAUSRB010000002">
    <property type="protein sequence ID" value="MDP9869594.1"/>
    <property type="molecule type" value="Genomic_DNA"/>
</dbReference>
<dbReference type="Pfam" id="PF22564">
    <property type="entry name" value="HAAS"/>
    <property type="match status" value="1"/>
</dbReference>
<sequence length="316" mass="33936">MITTSALTDRYVEAILRRLPERQRPDIEKELRASIADAVDDRLDAGSDPADAELAVLTELGDPARLAAGYADRPLHLIGPALYLDYTRLLTALLVTVVPAVAAAVGLVRGLQGGTALRVIGDTLGAALTAAVHIAFWTTLVFVFIERVAVLRRTAARPWSPAALPEPPSRRARYGELVTETVLLVLFTTFILLSPLVSTETDAGGAPIGVLSPQLWETGVIHLFIALVIADLGFSFAKHYARWSVPLAAAGTLVGIACPIMLIWLTVDDRLLNPVFVTAAGWPPSVPQWINTGLIVISVGTLIHTVVEGITRARRR</sequence>
<evidence type="ECO:0000313" key="3">
    <source>
        <dbReference type="Proteomes" id="UP001230426"/>
    </source>
</evidence>
<feature type="transmembrane region" description="Helical" evidence="1">
    <location>
        <begin position="89"/>
        <end position="111"/>
    </location>
</feature>
<dbReference type="InterPro" id="IPR047928">
    <property type="entry name" value="Perm_prefix_1"/>
</dbReference>
<proteinExistence type="predicted"/>
<feature type="transmembrane region" description="Helical" evidence="1">
    <location>
        <begin position="123"/>
        <end position="145"/>
    </location>
</feature>
<gene>
    <name evidence="2" type="ORF">J2S55_008860</name>
</gene>
<dbReference type="NCBIfam" id="NF038403">
    <property type="entry name" value="perm_prefix_1"/>
    <property type="match status" value="1"/>
</dbReference>